<dbReference type="Pfam" id="PF13353">
    <property type="entry name" value="Fer4_12"/>
    <property type="match status" value="1"/>
</dbReference>
<dbReference type="PROSITE" id="PS51379">
    <property type="entry name" value="4FE4S_FER_2"/>
    <property type="match status" value="2"/>
</dbReference>
<dbReference type="SFLD" id="SFLDG01118">
    <property type="entry name" value="activating_enzymes__group_2"/>
    <property type="match status" value="1"/>
</dbReference>
<dbReference type="Gene3D" id="3.30.70.20">
    <property type="match status" value="1"/>
</dbReference>
<evidence type="ECO:0000256" key="9">
    <source>
        <dbReference type="ARBA" id="ARBA00047365"/>
    </source>
</evidence>
<dbReference type="GO" id="GO:0016491">
    <property type="term" value="F:oxidoreductase activity"/>
    <property type="evidence" value="ECO:0007669"/>
    <property type="project" value="UniProtKB-KW"/>
</dbReference>
<dbReference type="GO" id="GO:0016829">
    <property type="term" value="F:lyase activity"/>
    <property type="evidence" value="ECO:0007669"/>
    <property type="project" value="UniProtKB-KW"/>
</dbReference>
<keyword evidence="5" id="KW-0479">Metal-binding</keyword>
<evidence type="ECO:0000256" key="1">
    <source>
        <dbReference type="ARBA" id="ARBA00001966"/>
    </source>
</evidence>
<dbReference type="OrthoDB" id="9782387at2"/>
<dbReference type="Gene3D" id="3.20.20.70">
    <property type="entry name" value="Aldolase class I"/>
    <property type="match status" value="1"/>
</dbReference>
<dbReference type="STRING" id="341036.SAMN05660649_03199"/>
<dbReference type="Proteomes" id="UP000199337">
    <property type="component" value="Unassembled WGS sequence"/>
</dbReference>
<dbReference type="NCBIfam" id="TIGR02494">
    <property type="entry name" value="PFLE_PFLC"/>
    <property type="match status" value="1"/>
</dbReference>
<dbReference type="InterPro" id="IPR017896">
    <property type="entry name" value="4Fe4S_Fe-S-bd"/>
</dbReference>
<sequence length="301" mass="33569">MSGGNIFQIQRWSIHDGDGIRSVVFFKGCPLRCRWCANPESWNSRPQVVFFSEQCSGCGRCARVCDAGAIAVNAGSPAVFTREKCRDCGQCCAVCPTGARKKIGSRVTVEEVMKIINRDAIFYRESGGGVTFSGGEPFAQAHFLRELAMACKRVGIDTAVETCGYFNWRQVKDIFAFLDCVFMDIKHMDDCIHQELTGVSNRAILTNIAAVSRIHPNVIVRVPLIKEINAGEQNIENMCRYLRENTLVKGIEILPYHDFGRKKFNAVGIVIDHTFTTPDDVTVENVKQLISTFGIPILEFK</sequence>
<evidence type="ECO:0000313" key="12">
    <source>
        <dbReference type="EMBL" id="SFG93335.1"/>
    </source>
</evidence>
<dbReference type="SUPFAM" id="SSF54862">
    <property type="entry name" value="4Fe-4S ferredoxins"/>
    <property type="match status" value="1"/>
</dbReference>
<gene>
    <name evidence="12" type="ORF">SAMN05660649_03199</name>
</gene>
<keyword evidence="6" id="KW-0560">Oxidoreductase</keyword>
<evidence type="ECO:0000256" key="5">
    <source>
        <dbReference type="ARBA" id="ARBA00022723"/>
    </source>
</evidence>
<evidence type="ECO:0000313" key="13">
    <source>
        <dbReference type="Proteomes" id="UP000199337"/>
    </source>
</evidence>
<dbReference type="SFLD" id="SFLDG01066">
    <property type="entry name" value="organic_radical-activating_enz"/>
    <property type="match status" value="1"/>
</dbReference>
<keyword evidence="7" id="KW-0408">Iron</keyword>
<dbReference type="InterPro" id="IPR001989">
    <property type="entry name" value="Radical_activat_CS"/>
</dbReference>
<dbReference type="GO" id="GO:0046872">
    <property type="term" value="F:metal ion binding"/>
    <property type="evidence" value="ECO:0007669"/>
    <property type="project" value="UniProtKB-KW"/>
</dbReference>
<dbReference type="InterPro" id="IPR034457">
    <property type="entry name" value="Organic_radical-activating"/>
</dbReference>
<dbReference type="GO" id="GO:0051539">
    <property type="term" value="F:4 iron, 4 sulfur cluster binding"/>
    <property type="evidence" value="ECO:0007669"/>
    <property type="project" value="UniProtKB-KW"/>
</dbReference>
<dbReference type="InterPro" id="IPR040074">
    <property type="entry name" value="BssD/PflA/YjjW"/>
</dbReference>
<comment type="cofactor">
    <cofactor evidence="1">
        <name>[4Fe-4S] cluster</name>
        <dbReference type="ChEBI" id="CHEBI:49883"/>
    </cofactor>
</comment>
<accession>A0A1I2VVT5</accession>
<dbReference type="InterPro" id="IPR007197">
    <property type="entry name" value="rSAM"/>
</dbReference>
<dbReference type="PANTHER" id="PTHR30352:SF4">
    <property type="entry name" value="PYRUVATE FORMATE-LYASE 2-ACTIVATING ENZYME"/>
    <property type="match status" value="1"/>
</dbReference>
<dbReference type="PIRSF" id="PIRSF000371">
    <property type="entry name" value="PFL_act_enz"/>
    <property type="match status" value="1"/>
</dbReference>
<evidence type="ECO:0000256" key="3">
    <source>
        <dbReference type="ARBA" id="ARBA00022485"/>
    </source>
</evidence>
<evidence type="ECO:0000256" key="8">
    <source>
        <dbReference type="ARBA" id="ARBA00023014"/>
    </source>
</evidence>
<keyword evidence="8" id="KW-0411">Iron-sulfur</keyword>
<evidence type="ECO:0000256" key="4">
    <source>
        <dbReference type="ARBA" id="ARBA00022691"/>
    </source>
</evidence>
<dbReference type="Pfam" id="PF04055">
    <property type="entry name" value="Radical_SAM"/>
    <property type="match status" value="1"/>
</dbReference>
<dbReference type="PANTHER" id="PTHR30352">
    <property type="entry name" value="PYRUVATE FORMATE-LYASE-ACTIVATING ENZYME"/>
    <property type="match status" value="1"/>
</dbReference>
<organism evidence="12 13">
    <name type="scientific">Desulfotruncus arcticus DSM 17038</name>
    <dbReference type="NCBI Taxonomy" id="1121424"/>
    <lineage>
        <taxon>Bacteria</taxon>
        <taxon>Bacillati</taxon>
        <taxon>Bacillota</taxon>
        <taxon>Clostridia</taxon>
        <taxon>Eubacteriales</taxon>
        <taxon>Desulfallaceae</taxon>
        <taxon>Desulfotruncus</taxon>
    </lineage>
</organism>
<keyword evidence="13" id="KW-1185">Reference proteome</keyword>
<dbReference type="PROSITE" id="PS51918">
    <property type="entry name" value="RADICAL_SAM"/>
    <property type="match status" value="1"/>
</dbReference>
<dbReference type="CDD" id="cd01335">
    <property type="entry name" value="Radical_SAM"/>
    <property type="match status" value="1"/>
</dbReference>
<evidence type="ECO:0000256" key="6">
    <source>
        <dbReference type="ARBA" id="ARBA00023002"/>
    </source>
</evidence>
<keyword evidence="3" id="KW-0004">4Fe-4S</keyword>
<keyword evidence="4" id="KW-0949">S-adenosyl-L-methionine</keyword>
<dbReference type="RefSeq" id="WP_092472380.1">
    <property type="nucleotide sequence ID" value="NZ_FOOX01000012.1"/>
</dbReference>
<dbReference type="InterPro" id="IPR012839">
    <property type="entry name" value="Organic_radical_activase"/>
</dbReference>
<keyword evidence="12" id="KW-0670">Pyruvate</keyword>
<dbReference type="InterPro" id="IPR058240">
    <property type="entry name" value="rSAM_sf"/>
</dbReference>
<feature type="domain" description="4Fe-4S ferredoxin-type" evidence="10">
    <location>
        <begin position="76"/>
        <end position="105"/>
    </location>
</feature>
<evidence type="ECO:0000256" key="7">
    <source>
        <dbReference type="ARBA" id="ARBA00023004"/>
    </source>
</evidence>
<reference evidence="13" key="1">
    <citation type="submission" date="2016-10" db="EMBL/GenBank/DDBJ databases">
        <authorList>
            <person name="Varghese N."/>
            <person name="Submissions S."/>
        </authorList>
    </citation>
    <scope>NUCLEOTIDE SEQUENCE [LARGE SCALE GENOMIC DNA]</scope>
    <source>
        <strain evidence="13">DSM 17038</strain>
    </source>
</reference>
<evidence type="ECO:0000256" key="2">
    <source>
        <dbReference type="ARBA" id="ARBA00009777"/>
    </source>
</evidence>
<feature type="domain" description="4Fe-4S ferredoxin-type" evidence="10">
    <location>
        <begin position="46"/>
        <end position="75"/>
    </location>
</feature>
<protein>
    <submittedName>
        <fullName evidence="12">Pyruvate formate lyase activating enzyme</fullName>
    </submittedName>
</protein>
<name>A0A1I2VVT5_9FIRM</name>
<dbReference type="SFLD" id="SFLDS00029">
    <property type="entry name" value="Radical_SAM"/>
    <property type="match status" value="1"/>
</dbReference>
<dbReference type="PROSITE" id="PS01087">
    <property type="entry name" value="RADICAL_ACTIVATING"/>
    <property type="match status" value="1"/>
</dbReference>
<evidence type="ECO:0000259" key="10">
    <source>
        <dbReference type="PROSITE" id="PS51379"/>
    </source>
</evidence>
<dbReference type="AlphaFoldDB" id="A0A1I2VVT5"/>
<proteinExistence type="inferred from homology"/>
<dbReference type="SUPFAM" id="SSF102114">
    <property type="entry name" value="Radical SAM enzymes"/>
    <property type="match status" value="1"/>
</dbReference>
<keyword evidence="12" id="KW-0456">Lyase</keyword>
<comment type="similarity">
    <text evidence="2">Belongs to the organic radical-activating enzymes family.</text>
</comment>
<dbReference type="EMBL" id="FOOX01000012">
    <property type="protein sequence ID" value="SFG93335.1"/>
    <property type="molecule type" value="Genomic_DNA"/>
</dbReference>
<comment type="catalytic activity">
    <reaction evidence="9">
        <text>glycyl-[protein] + reduced [flavodoxin] + S-adenosyl-L-methionine = glycin-2-yl radical-[protein] + semiquinone [flavodoxin] + 5'-deoxyadenosine + L-methionine + H(+)</text>
        <dbReference type="Rhea" id="RHEA:61976"/>
        <dbReference type="Rhea" id="RHEA-COMP:10622"/>
        <dbReference type="Rhea" id="RHEA-COMP:14480"/>
        <dbReference type="Rhea" id="RHEA-COMP:15993"/>
        <dbReference type="Rhea" id="RHEA-COMP:15994"/>
        <dbReference type="ChEBI" id="CHEBI:15378"/>
        <dbReference type="ChEBI" id="CHEBI:17319"/>
        <dbReference type="ChEBI" id="CHEBI:29947"/>
        <dbReference type="ChEBI" id="CHEBI:32722"/>
        <dbReference type="ChEBI" id="CHEBI:57618"/>
        <dbReference type="ChEBI" id="CHEBI:57844"/>
        <dbReference type="ChEBI" id="CHEBI:59789"/>
        <dbReference type="ChEBI" id="CHEBI:140311"/>
    </reaction>
</comment>
<dbReference type="Gene3D" id="3.80.30.10">
    <property type="entry name" value="pyruvate-formate lyase- activating enzyme"/>
    <property type="match status" value="1"/>
</dbReference>
<evidence type="ECO:0000259" key="11">
    <source>
        <dbReference type="PROSITE" id="PS51918"/>
    </source>
</evidence>
<feature type="domain" description="Radical SAM core" evidence="11">
    <location>
        <begin position="15"/>
        <end position="296"/>
    </location>
</feature>
<dbReference type="InterPro" id="IPR013785">
    <property type="entry name" value="Aldolase_TIM"/>
</dbReference>